<dbReference type="Proteomes" id="UP000595894">
    <property type="component" value="Chromosome"/>
</dbReference>
<dbReference type="Pfam" id="PF01425">
    <property type="entry name" value="Amidase"/>
    <property type="match status" value="2"/>
</dbReference>
<dbReference type="InterPro" id="IPR000120">
    <property type="entry name" value="Amidase"/>
</dbReference>
<dbReference type="NCBIfam" id="TIGR02715">
    <property type="entry name" value="amido_AtzE"/>
    <property type="match status" value="1"/>
</dbReference>
<evidence type="ECO:0000259" key="1">
    <source>
        <dbReference type="Pfam" id="PF01425"/>
    </source>
</evidence>
<evidence type="ECO:0000313" key="2">
    <source>
        <dbReference type="EMBL" id="QQV76216.1"/>
    </source>
</evidence>
<gene>
    <name evidence="2" type="ORF">H5J25_11900</name>
</gene>
<protein>
    <submittedName>
        <fullName evidence="2">AtzE family amidohydrolase</fullName>
    </submittedName>
</protein>
<dbReference type="RefSeq" id="WP_202091250.1">
    <property type="nucleotide sequence ID" value="NZ_CP061035.1"/>
</dbReference>
<evidence type="ECO:0000313" key="3">
    <source>
        <dbReference type="Proteomes" id="UP000595894"/>
    </source>
</evidence>
<dbReference type="PANTHER" id="PTHR11895">
    <property type="entry name" value="TRANSAMIDASE"/>
    <property type="match status" value="1"/>
</dbReference>
<feature type="domain" description="Amidase" evidence="1">
    <location>
        <begin position="299"/>
        <end position="419"/>
    </location>
</feature>
<dbReference type="InterPro" id="IPR014087">
    <property type="entry name" value="Carboxybiuret_hydro_AtzE"/>
</dbReference>
<dbReference type="KEGG" id="sari:H5J25_11900"/>
<name>A0A974NSR9_9SPHN</name>
<feature type="domain" description="Amidase" evidence="1">
    <location>
        <begin position="25"/>
        <end position="243"/>
    </location>
</feature>
<sequence>MSSESALDIAADVRAGRRTAIDFAERSLARIRERDGAIGAITRVLADRALDEARAVDAIVAGGGDPGPLAGVPYAVKDLFDVAGLATTAGAGMLRDAPPATCDAEAIVRMRAAGAVLVATCNMDEYAYGFATINATFGTTKNPCDISRLAGGSSGGSAAAVAAGMVPVALGSDTNGSIRVPAALCGLYGYKPAHGSLPMAGVYPFVDSFDDIGPFAGSIDELSAVCTVLAGSTFSIENEKKIARLTDWFADNLSDEMQGALAVFGSLPELSLPNVEQARSAAFLMTAAEGGRRHLPELRCRAMAFDPATRDRLIAGAMLPAAHYLAALEVRERFRATVERVFETYDVLVAPCVGEVAPTIADPVVTVDGERVPARAHLGRLTQPISFIGLPVIAAPLSLPNGLPLGVQLIGWPGREGALFAYAKRLERDGVIGSVPVF</sequence>
<dbReference type="PANTHER" id="PTHR11895:SF172">
    <property type="entry name" value="GLUTAMYL-TRNA(GLN) AMIDOTRANSFERASE"/>
    <property type="match status" value="1"/>
</dbReference>
<dbReference type="GO" id="GO:0003824">
    <property type="term" value="F:catalytic activity"/>
    <property type="evidence" value="ECO:0007669"/>
    <property type="project" value="InterPro"/>
</dbReference>
<reference evidence="3" key="1">
    <citation type="submission" date="2020-09" db="EMBL/GenBank/DDBJ databases">
        <title>Sphingomonas sp., a new species isolated from pork steak.</title>
        <authorList>
            <person name="Heidler von Heilborn D."/>
        </authorList>
    </citation>
    <scope>NUCLEOTIDE SEQUENCE [LARGE SCALE GENOMIC DNA]</scope>
</reference>
<dbReference type="InterPro" id="IPR023631">
    <property type="entry name" value="Amidase_dom"/>
</dbReference>
<accession>A0A974NSR9</accession>
<dbReference type="NCBIfam" id="NF006631">
    <property type="entry name" value="PRK09201.1"/>
    <property type="match status" value="1"/>
</dbReference>
<organism evidence="2 3">
    <name type="scientific">Sphingomonas aliaeris</name>
    <dbReference type="NCBI Taxonomy" id="2759526"/>
    <lineage>
        <taxon>Bacteria</taxon>
        <taxon>Pseudomonadati</taxon>
        <taxon>Pseudomonadota</taxon>
        <taxon>Alphaproteobacteria</taxon>
        <taxon>Sphingomonadales</taxon>
        <taxon>Sphingomonadaceae</taxon>
        <taxon>Sphingomonas</taxon>
    </lineage>
</organism>
<dbReference type="AlphaFoldDB" id="A0A974NSR9"/>
<dbReference type="SUPFAM" id="SSF75304">
    <property type="entry name" value="Amidase signature (AS) enzymes"/>
    <property type="match status" value="1"/>
</dbReference>
<keyword evidence="3" id="KW-1185">Reference proteome</keyword>
<dbReference type="Gene3D" id="3.90.1300.10">
    <property type="entry name" value="Amidase signature (AS) domain"/>
    <property type="match status" value="1"/>
</dbReference>
<dbReference type="EMBL" id="CP061035">
    <property type="protein sequence ID" value="QQV76216.1"/>
    <property type="molecule type" value="Genomic_DNA"/>
</dbReference>
<dbReference type="InterPro" id="IPR036928">
    <property type="entry name" value="AS_sf"/>
</dbReference>
<proteinExistence type="predicted"/>